<sequence length="216" mass="23194">MAQRNSFAFGRQVAPLRFLLFGLVFVAVAGGMTALGDSARSALLMGFDAAALAFLVSALPLLRSNVRQMRQRAVENDANRAGLLAISVLLSLVVLFAVGTLIAGPEKLDRGDIVLIVATLALSWLFANLVFTLHYAHLYYLQAGGRDRGGLEVPGVKEPGYWDFLYFSFTLGMTFQTSDVTISGAHMRRVALGHCMAAFVFNMGILAFTVNALGGS</sequence>
<feature type="transmembrane region" description="Helical" evidence="1">
    <location>
        <begin position="16"/>
        <end position="36"/>
    </location>
</feature>
<accession>A0ABN1M7Z0</accession>
<evidence type="ECO:0000313" key="3">
    <source>
        <dbReference type="Proteomes" id="UP001500738"/>
    </source>
</evidence>
<organism evidence="2 3">
    <name type="scientific">Sphingopyxis soli</name>
    <dbReference type="NCBI Taxonomy" id="592051"/>
    <lineage>
        <taxon>Bacteria</taxon>
        <taxon>Pseudomonadati</taxon>
        <taxon>Pseudomonadota</taxon>
        <taxon>Alphaproteobacteria</taxon>
        <taxon>Sphingomonadales</taxon>
        <taxon>Sphingomonadaceae</taxon>
        <taxon>Sphingopyxis</taxon>
    </lineage>
</organism>
<feature type="transmembrane region" description="Helical" evidence="1">
    <location>
        <begin position="115"/>
        <end position="136"/>
    </location>
</feature>
<gene>
    <name evidence="2" type="ORF">GCM10009115_23950</name>
</gene>
<dbReference type="Proteomes" id="UP001500738">
    <property type="component" value="Unassembled WGS sequence"/>
</dbReference>
<feature type="transmembrane region" description="Helical" evidence="1">
    <location>
        <begin position="191"/>
        <end position="213"/>
    </location>
</feature>
<protein>
    <submittedName>
        <fullName evidence="2">DUF1345 domain-containing protein</fullName>
    </submittedName>
</protein>
<comment type="caution">
    <text evidence="2">The sequence shown here is derived from an EMBL/GenBank/DDBJ whole genome shotgun (WGS) entry which is preliminary data.</text>
</comment>
<evidence type="ECO:0000256" key="1">
    <source>
        <dbReference type="SAM" id="Phobius"/>
    </source>
</evidence>
<dbReference type="Pfam" id="PF07077">
    <property type="entry name" value="DUF1345"/>
    <property type="match status" value="1"/>
</dbReference>
<proteinExistence type="predicted"/>
<dbReference type="InterPro" id="IPR009781">
    <property type="entry name" value="DUF1345"/>
</dbReference>
<keyword evidence="1" id="KW-1133">Transmembrane helix</keyword>
<keyword evidence="1" id="KW-0812">Transmembrane</keyword>
<keyword evidence="1" id="KW-0472">Membrane</keyword>
<name>A0ABN1M7Z0_9SPHN</name>
<dbReference type="RefSeq" id="WP_215355080.1">
    <property type="nucleotide sequence ID" value="NZ_BAAAFE010000008.1"/>
</dbReference>
<dbReference type="EMBL" id="BAAAFE010000008">
    <property type="protein sequence ID" value="GAA0865433.1"/>
    <property type="molecule type" value="Genomic_DNA"/>
</dbReference>
<feature type="transmembrane region" description="Helical" evidence="1">
    <location>
        <begin position="83"/>
        <end position="103"/>
    </location>
</feature>
<keyword evidence="3" id="KW-1185">Reference proteome</keyword>
<feature type="transmembrane region" description="Helical" evidence="1">
    <location>
        <begin position="42"/>
        <end position="62"/>
    </location>
</feature>
<evidence type="ECO:0000313" key="2">
    <source>
        <dbReference type="EMBL" id="GAA0865433.1"/>
    </source>
</evidence>
<reference evidence="2 3" key="1">
    <citation type="journal article" date="2019" name="Int. J. Syst. Evol. Microbiol.">
        <title>The Global Catalogue of Microorganisms (GCM) 10K type strain sequencing project: providing services to taxonomists for standard genome sequencing and annotation.</title>
        <authorList>
            <consortium name="The Broad Institute Genomics Platform"/>
            <consortium name="The Broad Institute Genome Sequencing Center for Infectious Disease"/>
            <person name="Wu L."/>
            <person name="Ma J."/>
        </authorList>
    </citation>
    <scope>NUCLEOTIDE SEQUENCE [LARGE SCALE GENOMIC DNA]</scope>
    <source>
        <strain evidence="2 3">JCM 15910</strain>
    </source>
</reference>